<dbReference type="EMBL" id="JBBMFL010000004">
    <property type="protein sequence ID" value="MEQ2544275.1"/>
    <property type="molecule type" value="Genomic_DNA"/>
</dbReference>
<name>A0ABV1GV33_9BACT</name>
<organism evidence="1 2">
    <name type="scientific">Alistipes intestinihominis</name>
    <dbReference type="NCBI Taxonomy" id="3133172"/>
    <lineage>
        <taxon>Bacteria</taxon>
        <taxon>Pseudomonadati</taxon>
        <taxon>Bacteroidota</taxon>
        <taxon>Bacteroidia</taxon>
        <taxon>Bacteroidales</taxon>
        <taxon>Rikenellaceae</taxon>
        <taxon>Alistipes</taxon>
    </lineage>
</organism>
<comment type="caution">
    <text evidence="1">The sequence shown here is derived from an EMBL/GenBank/DDBJ whole genome shotgun (WGS) entry which is preliminary data.</text>
</comment>
<dbReference type="RefSeq" id="WP_129652092.1">
    <property type="nucleotide sequence ID" value="NZ_JBBMFL010000004.1"/>
</dbReference>
<accession>A0ABV1GV33</accession>
<evidence type="ECO:0000313" key="2">
    <source>
        <dbReference type="Proteomes" id="UP001460202"/>
    </source>
</evidence>
<proteinExistence type="predicted"/>
<reference evidence="1 2" key="1">
    <citation type="submission" date="2024-03" db="EMBL/GenBank/DDBJ databases">
        <title>Human intestinal bacterial collection.</title>
        <authorList>
            <person name="Pauvert C."/>
            <person name="Hitch T.C.A."/>
            <person name="Clavel T."/>
        </authorList>
    </citation>
    <scope>NUCLEOTIDE SEQUENCE [LARGE SCALE GENOMIC DNA]</scope>
    <source>
        <strain evidence="1 2">CLA-KB-H122</strain>
    </source>
</reference>
<dbReference type="Pfam" id="PF09357">
    <property type="entry name" value="RteC"/>
    <property type="match status" value="1"/>
</dbReference>
<keyword evidence="2" id="KW-1185">Reference proteome</keyword>
<sequence>MNALVDSKLFRLLSVSDSFDRAEVESAYDDFLRTVIEVCDNTTDYKLLFRILTHTQVRLEMLYPSRTRVKSGAGEVSASRYIAAAKRIVESELSLLNERVMHPSLFQPPRKNDIPDLFWSSEFTKRDLVELLSALEYLGPILNAVGKYAPFSVLVAFAEKTLNVSLPNAYKIREEVLNRKTKSTDFLERLIDALIEKSTK</sequence>
<dbReference type="Proteomes" id="UP001460202">
    <property type="component" value="Unassembled WGS sequence"/>
</dbReference>
<gene>
    <name evidence="1" type="ORF">WMO46_04855</name>
</gene>
<evidence type="ECO:0000313" key="1">
    <source>
        <dbReference type="EMBL" id="MEQ2544275.1"/>
    </source>
</evidence>
<dbReference type="GeneID" id="78181075"/>
<protein>
    <submittedName>
        <fullName evidence="1">RteC domain-containing protein</fullName>
    </submittedName>
</protein>
<dbReference type="InterPro" id="IPR018534">
    <property type="entry name" value="Tet_reg_excision_RteC"/>
</dbReference>